<dbReference type="GeneID" id="80019659"/>
<dbReference type="RefSeq" id="YP_010755050.1">
    <property type="nucleotide sequence ID" value="NC_073468.1"/>
</dbReference>
<name>A0AAE8Y6X1_9CAUD</name>
<gene>
    <name evidence="1" type="primary">19</name>
    <name evidence="2" type="synonym">320</name>
    <name evidence="1" type="ORF">SEA_PUMPERNICKEL_19</name>
    <name evidence="2" type="ORF">SEA_PUMPERNICKEL_320</name>
</gene>
<organism evidence="1 3">
    <name type="scientific">Microbacterium phage Pumpernickel</name>
    <dbReference type="NCBI Taxonomy" id="2885983"/>
    <lineage>
        <taxon>Viruses</taxon>
        <taxon>Duplodnaviria</taxon>
        <taxon>Heunggongvirae</taxon>
        <taxon>Uroviricota</taxon>
        <taxon>Caudoviricetes</taxon>
        <taxon>Pumpernickelvirus</taxon>
        <taxon>Pumpernickelvirus pumpernickel</taxon>
    </lineage>
</organism>
<dbReference type="EMBL" id="OK040790">
    <property type="protein sequence ID" value="UDL15810.1"/>
    <property type="molecule type" value="Genomic_DNA"/>
</dbReference>
<sequence length="57" mass="6030">MDIYTLALIACGIGAAFCFLVAGAVATERKPKSNAADMLNLFGITPTNAHEFMHEGD</sequence>
<evidence type="ECO:0000313" key="3">
    <source>
        <dbReference type="Proteomes" id="UP000827768"/>
    </source>
</evidence>
<keyword evidence="3" id="KW-1185">Reference proteome</keyword>
<accession>A0AAE8Y6X1</accession>
<dbReference type="KEGG" id="vg:80019659"/>
<reference evidence="1" key="1">
    <citation type="submission" date="2021-09" db="EMBL/GenBank/DDBJ databases">
        <authorList>
            <person name="Andersen S.H."/>
            <person name="Beall E.A."/>
            <person name="Cappelle B."/>
            <person name="Falteisek K.J."/>
            <person name="Fenske B.A."/>
            <person name="Gansluckner N.W."/>
            <person name="Gilbertson S.M."/>
            <person name="Krings K.J."/>
            <person name="Mobeck M."/>
            <person name="Odeku J.O."/>
            <person name="Poncelet M.E."/>
            <person name="Rohr J.R."/>
            <person name="Rolands L."/>
            <person name="Whipple C.D."/>
            <person name="Whipple E.M."/>
            <person name="Spring A.M."/>
            <person name="Klyczek K."/>
            <person name="Garlena R.A."/>
            <person name="Russell D.A."/>
            <person name="Pope W.H."/>
            <person name="Jacobs-Sera D."/>
            <person name="Hatfull G.F."/>
        </authorList>
    </citation>
    <scope>NUCLEOTIDE SEQUENCE</scope>
</reference>
<evidence type="ECO:0000313" key="1">
    <source>
        <dbReference type="EMBL" id="UDL15810.1"/>
    </source>
</evidence>
<evidence type="ECO:0000313" key="2">
    <source>
        <dbReference type="EMBL" id="UDL16070.1"/>
    </source>
</evidence>
<dbReference type="Proteomes" id="UP000827768">
    <property type="component" value="Segment"/>
</dbReference>
<proteinExistence type="predicted"/>
<protein>
    <submittedName>
        <fullName evidence="1">Membrane protein</fullName>
    </submittedName>
</protein>
<dbReference type="EMBL" id="OK040790">
    <property type="protein sequence ID" value="UDL16070.1"/>
    <property type="molecule type" value="Genomic_DNA"/>
</dbReference>